<organism evidence="3 4">
    <name type="scientific">Tanacetum coccineum</name>
    <dbReference type="NCBI Taxonomy" id="301880"/>
    <lineage>
        <taxon>Eukaryota</taxon>
        <taxon>Viridiplantae</taxon>
        <taxon>Streptophyta</taxon>
        <taxon>Embryophyta</taxon>
        <taxon>Tracheophyta</taxon>
        <taxon>Spermatophyta</taxon>
        <taxon>Magnoliopsida</taxon>
        <taxon>eudicotyledons</taxon>
        <taxon>Gunneridae</taxon>
        <taxon>Pentapetalae</taxon>
        <taxon>asterids</taxon>
        <taxon>campanulids</taxon>
        <taxon>Asterales</taxon>
        <taxon>Asteraceae</taxon>
        <taxon>Asteroideae</taxon>
        <taxon>Anthemideae</taxon>
        <taxon>Anthemidinae</taxon>
        <taxon>Tanacetum</taxon>
    </lineage>
</organism>
<name>A0ABQ5DPK3_9ASTR</name>
<sequence length="325" mass="36870">MKKDNRLYDLKVLVSNVNDRSCEPYNANDVTDLLEQNERLRAEIEKVKQHYKEMFESIKITRTSTNEQTSSLLTQIEDLKAQLEGNLKVCRYNYCRNNKNLSWEIVEEARVVKPLDNVLNYACQYTKLLKNCTSTNNTQKHGVHQKTQPSNVQVSPSTGVSSSTRASGSKPRSNTKHNRILPAKSVSCDMVLTMSANQQDPNTNWGSEISNPPNSTVFNAVVTDHPLVSGLRLFKTRFRGINGSCTHQFRTRAYHDDPWTTQFRARPSHVPATTYIPPTDKDLEILFQPMFDEYFDQSTDSEPVPTATVVNAPIVSTSHLTTKNK</sequence>
<evidence type="ECO:0000256" key="2">
    <source>
        <dbReference type="SAM" id="MobiDB-lite"/>
    </source>
</evidence>
<dbReference type="EMBL" id="BQNB010015520">
    <property type="protein sequence ID" value="GJT40969.1"/>
    <property type="molecule type" value="Genomic_DNA"/>
</dbReference>
<reference evidence="3" key="1">
    <citation type="journal article" date="2022" name="Int. J. Mol. Sci.">
        <title>Draft Genome of Tanacetum Coccineum: Genomic Comparison of Closely Related Tanacetum-Family Plants.</title>
        <authorList>
            <person name="Yamashiro T."/>
            <person name="Shiraishi A."/>
            <person name="Nakayama K."/>
            <person name="Satake H."/>
        </authorList>
    </citation>
    <scope>NUCLEOTIDE SEQUENCE</scope>
</reference>
<proteinExistence type="predicted"/>
<gene>
    <name evidence="3" type="ORF">Tco_0940834</name>
</gene>
<feature type="region of interest" description="Disordered" evidence="2">
    <location>
        <begin position="137"/>
        <end position="180"/>
    </location>
</feature>
<reference evidence="3" key="2">
    <citation type="submission" date="2022-01" db="EMBL/GenBank/DDBJ databases">
        <authorList>
            <person name="Yamashiro T."/>
            <person name="Shiraishi A."/>
            <person name="Satake H."/>
            <person name="Nakayama K."/>
        </authorList>
    </citation>
    <scope>NUCLEOTIDE SEQUENCE</scope>
</reference>
<keyword evidence="4" id="KW-1185">Reference proteome</keyword>
<protein>
    <submittedName>
        <fullName evidence="3">Uncharacterized protein</fullName>
    </submittedName>
</protein>
<feature type="coiled-coil region" evidence="1">
    <location>
        <begin position="30"/>
        <end position="57"/>
    </location>
</feature>
<feature type="compositionally biased region" description="Polar residues" evidence="2">
    <location>
        <begin position="137"/>
        <end position="172"/>
    </location>
</feature>
<keyword evidence="1" id="KW-0175">Coiled coil</keyword>
<comment type="caution">
    <text evidence="3">The sequence shown here is derived from an EMBL/GenBank/DDBJ whole genome shotgun (WGS) entry which is preliminary data.</text>
</comment>
<dbReference type="Proteomes" id="UP001151760">
    <property type="component" value="Unassembled WGS sequence"/>
</dbReference>
<accession>A0ABQ5DPK3</accession>
<evidence type="ECO:0000313" key="3">
    <source>
        <dbReference type="EMBL" id="GJT40969.1"/>
    </source>
</evidence>
<evidence type="ECO:0000313" key="4">
    <source>
        <dbReference type="Proteomes" id="UP001151760"/>
    </source>
</evidence>
<evidence type="ECO:0000256" key="1">
    <source>
        <dbReference type="SAM" id="Coils"/>
    </source>
</evidence>